<evidence type="ECO:0000313" key="2">
    <source>
        <dbReference type="Proteomes" id="UP000078286"/>
    </source>
</evidence>
<dbReference type="PATRIC" id="fig|1354255.3.peg.3017"/>
<evidence type="ECO:0008006" key="3">
    <source>
        <dbReference type="Google" id="ProtNLM"/>
    </source>
</evidence>
<dbReference type="Proteomes" id="UP000078286">
    <property type="component" value="Unassembled WGS sequence"/>
</dbReference>
<dbReference type="AlphaFoldDB" id="A0A1B7HK97"/>
<organism evidence="1 2">
    <name type="scientific">Buttiauxella noackiae ATCC 51607</name>
    <dbReference type="NCBI Taxonomy" id="1354255"/>
    <lineage>
        <taxon>Bacteria</taxon>
        <taxon>Pseudomonadati</taxon>
        <taxon>Pseudomonadota</taxon>
        <taxon>Gammaproteobacteria</taxon>
        <taxon>Enterobacterales</taxon>
        <taxon>Enterobacteriaceae</taxon>
        <taxon>Buttiauxella</taxon>
    </lineage>
</organism>
<sequence>MSWQPFLSVIPGSVPADLAIKHISYSDISDSWPMKDQVLEQIDDINQQLVGDPTLEAPEIFLDGQGKRRLRYRNKLAEQAFINRPALEEWRCQLVPTALSLWAVQHPLAERLISGREIDSNSRAWFIHANDAQGVRSRAKVMSAIADVYINNNVTGNWISLACGAAVPVLRALRGAKLRARKFTILLVDHDRQSLKFARGLATQYGLVEGHHFQLLMRNLFDRMIVSDRLVQELGEQSAELVDALGIFEYFSTSEAVSFIRNALRLVKPGGVLVISNMLTSSPQLAFLLRCIGWPTLYPRTLPELRDIIIAAGVDLKNVAVTLPSDGVYAVLEINVKS</sequence>
<accession>A0A1B7HK97</accession>
<gene>
    <name evidence="1" type="ORF">M979_2931</name>
</gene>
<reference evidence="1 2" key="1">
    <citation type="submission" date="2016-04" db="EMBL/GenBank/DDBJ databases">
        <title>ATOL: Assembling a taxonomically balanced genome-scale reconstruction of the evolutionary history of the Enterobacteriaceae.</title>
        <authorList>
            <person name="Plunkett G.III."/>
            <person name="Neeno-Eckwall E.C."/>
            <person name="Glasner J.D."/>
            <person name="Perna N.T."/>
        </authorList>
    </citation>
    <scope>NUCLEOTIDE SEQUENCE [LARGE SCALE GENOMIC DNA]</scope>
    <source>
        <strain evidence="1 2">ATCC 51607</strain>
    </source>
</reference>
<dbReference type="SUPFAM" id="SSF53335">
    <property type="entry name" value="S-adenosyl-L-methionine-dependent methyltransferases"/>
    <property type="match status" value="1"/>
</dbReference>
<proteinExistence type="predicted"/>
<evidence type="ECO:0000313" key="1">
    <source>
        <dbReference type="EMBL" id="OAT16054.1"/>
    </source>
</evidence>
<protein>
    <recommendedName>
        <fullName evidence="3">Class I SAM-dependent methyltransferase</fullName>
    </recommendedName>
</protein>
<dbReference type="InterPro" id="IPR029063">
    <property type="entry name" value="SAM-dependent_MTases_sf"/>
</dbReference>
<dbReference type="RefSeq" id="WP_064555369.1">
    <property type="nucleotide sequence ID" value="NZ_LXEO01000047.1"/>
</dbReference>
<dbReference type="Gene3D" id="3.40.50.150">
    <property type="entry name" value="Vaccinia Virus protein VP39"/>
    <property type="match status" value="1"/>
</dbReference>
<dbReference type="EMBL" id="LXEO01000047">
    <property type="protein sequence ID" value="OAT16054.1"/>
    <property type="molecule type" value="Genomic_DNA"/>
</dbReference>
<comment type="caution">
    <text evidence="1">The sequence shown here is derived from an EMBL/GenBank/DDBJ whole genome shotgun (WGS) entry which is preliminary data.</text>
</comment>
<name>A0A1B7HK97_9ENTR</name>
<keyword evidence="2" id="KW-1185">Reference proteome</keyword>